<dbReference type="GO" id="GO:0006351">
    <property type="term" value="P:DNA-templated transcription"/>
    <property type="evidence" value="ECO:0007669"/>
    <property type="project" value="InterPro"/>
</dbReference>
<dbReference type="Pfam" id="PF04082">
    <property type="entry name" value="Fungal_trans"/>
    <property type="match status" value="1"/>
</dbReference>
<dbReference type="EMBL" id="CAJVPD010000288">
    <property type="protein sequence ID" value="CAG8424443.1"/>
    <property type="molecule type" value="Genomic_DNA"/>
</dbReference>
<organism evidence="8 9">
    <name type="scientific">Penicillium salamii</name>
    <dbReference type="NCBI Taxonomy" id="1612424"/>
    <lineage>
        <taxon>Eukaryota</taxon>
        <taxon>Fungi</taxon>
        <taxon>Dikarya</taxon>
        <taxon>Ascomycota</taxon>
        <taxon>Pezizomycotina</taxon>
        <taxon>Eurotiomycetes</taxon>
        <taxon>Eurotiomycetidae</taxon>
        <taxon>Eurotiales</taxon>
        <taxon>Aspergillaceae</taxon>
        <taxon>Penicillium</taxon>
    </lineage>
</organism>
<feature type="domain" description="Zn(2)-C6 fungal-type" evidence="7">
    <location>
        <begin position="29"/>
        <end position="61"/>
    </location>
</feature>
<comment type="caution">
    <text evidence="8">The sequence shown here is derived from an EMBL/GenBank/DDBJ whole genome shotgun (WGS) entry which is preliminary data.</text>
</comment>
<protein>
    <recommendedName>
        <fullName evidence="7">Zn(2)-C6 fungal-type domain-containing protein</fullName>
    </recommendedName>
</protein>
<proteinExistence type="predicted"/>
<evidence type="ECO:0000256" key="4">
    <source>
        <dbReference type="ARBA" id="ARBA00023163"/>
    </source>
</evidence>
<reference evidence="8" key="1">
    <citation type="submission" date="2021-07" db="EMBL/GenBank/DDBJ databases">
        <authorList>
            <person name="Branca A.L. A."/>
        </authorList>
    </citation>
    <scope>NUCLEOTIDE SEQUENCE</scope>
</reference>
<dbReference type="CDD" id="cd00067">
    <property type="entry name" value="GAL4"/>
    <property type="match status" value="1"/>
</dbReference>
<keyword evidence="2" id="KW-0805">Transcription regulation</keyword>
<evidence type="ECO:0000259" key="7">
    <source>
        <dbReference type="PROSITE" id="PS50048"/>
    </source>
</evidence>
<accession>A0A9W4NZ60</accession>
<evidence type="ECO:0000313" key="8">
    <source>
        <dbReference type="EMBL" id="CAG8424443.1"/>
    </source>
</evidence>
<dbReference type="PROSITE" id="PS00463">
    <property type="entry name" value="ZN2_CY6_FUNGAL_1"/>
    <property type="match status" value="1"/>
</dbReference>
<evidence type="ECO:0000256" key="3">
    <source>
        <dbReference type="ARBA" id="ARBA00023125"/>
    </source>
</evidence>
<dbReference type="SMART" id="SM00066">
    <property type="entry name" value="GAL4"/>
    <property type="match status" value="1"/>
</dbReference>
<gene>
    <name evidence="8" type="ORF">PSALAMII_LOCUS10090</name>
</gene>
<dbReference type="InterPro" id="IPR007219">
    <property type="entry name" value="XnlR_reg_dom"/>
</dbReference>
<dbReference type="Proteomes" id="UP001152592">
    <property type="component" value="Unassembled WGS sequence"/>
</dbReference>
<evidence type="ECO:0000313" key="9">
    <source>
        <dbReference type="Proteomes" id="UP001152592"/>
    </source>
</evidence>
<keyword evidence="5" id="KW-0539">Nucleus</keyword>
<keyword evidence="3" id="KW-0238">DNA-binding</keyword>
<dbReference type="InterPro" id="IPR052761">
    <property type="entry name" value="Fungal_Detox/Toxin_TFs"/>
</dbReference>
<evidence type="ECO:0000256" key="2">
    <source>
        <dbReference type="ARBA" id="ARBA00023015"/>
    </source>
</evidence>
<dbReference type="GO" id="GO:0003677">
    <property type="term" value="F:DNA binding"/>
    <property type="evidence" value="ECO:0007669"/>
    <property type="project" value="UniProtKB-KW"/>
</dbReference>
<dbReference type="InterPro" id="IPR036864">
    <property type="entry name" value="Zn2-C6_fun-type_DNA-bd_sf"/>
</dbReference>
<dbReference type="OrthoDB" id="9993796at2759"/>
<keyword evidence="4" id="KW-0804">Transcription</keyword>
<evidence type="ECO:0000256" key="5">
    <source>
        <dbReference type="ARBA" id="ARBA00023242"/>
    </source>
</evidence>
<dbReference type="SUPFAM" id="SSF57701">
    <property type="entry name" value="Zn2/Cys6 DNA-binding domain"/>
    <property type="match status" value="1"/>
</dbReference>
<sequence>MTDTDSGKRKASAAGLGNNRPVKRRASKACCCCRARKVRCDVVENGSPCTNCRLDQVECVVTESKRRKCVKSDCIMPVNQTDPCRKSRVEVENHSESPEAVEENHFHGRFNDLSGLADLVPTSPSQASVDLDQGQHMPHLLYQNQATRIGSIGSVGSDDRYQRRMAPNPAVPASMPLANVTSQIQQLLDPRFGNARSNGGLPDYIRGLPARLLKEDIDYLAVKGALTIPEPTLRNELLKSYIHYVHTYMPLLDLEEFLQTIVQNDGVHRISLLLFQAVMFAGVAFIDMKHLQAAGYQTRKAARKVFFQRARLLYDFDYEVDRISLVQSLLLMTYWYETPDDQKDTWHWMGVSLSLAHTIGLHRDPGNSRMDVRRQRMWKRIWWSTYTRDRLIALGMRRPMRVKDDDCDVPMLSLDDFEFHPFSPEIVAMVGNSEILQNVSHQRELALMFIEKAKLCLCVSHVLSAQYSVLSHKFGGTMETTMMLVPKKSTAETFEVRSCDQELEDWVANLPIETQYNMSNGSKLSEADEVLHSHRALLKMVYLTTSSALHRPQVLPAMPYPSTDAELQDISRNKVRFAAVEITAIAQDLHTLDLTRYYPTTGVTVLLPAVIIHLLDIKSTDPTIRMTSLQRFYQCMRILQRLREIYASADFATSFLEAAIRKAGIQLTVSPQDVSDKPRHTLTPPPDSLAQKIPDLTYPPAPTRPADIFASTPPQSDGSENGSTNNVNAPAKDAFAMPSEMSLTELMDLANDAEVTQNDFDALINFDDPANNELFEEPAAEKFDFTDNMMFDTEPKAVDFALGSIATE</sequence>
<evidence type="ECO:0000256" key="6">
    <source>
        <dbReference type="SAM" id="MobiDB-lite"/>
    </source>
</evidence>
<dbReference type="GO" id="GO:0008270">
    <property type="term" value="F:zinc ion binding"/>
    <property type="evidence" value="ECO:0007669"/>
    <property type="project" value="InterPro"/>
</dbReference>
<keyword evidence="1" id="KW-0479">Metal-binding</keyword>
<dbReference type="SMART" id="SM00906">
    <property type="entry name" value="Fungal_trans"/>
    <property type="match status" value="1"/>
</dbReference>
<dbReference type="InterPro" id="IPR001138">
    <property type="entry name" value="Zn2Cys6_DnaBD"/>
</dbReference>
<dbReference type="GO" id="GO:0000981">
    <property type="term" value="F:DNA-binding transcription factor activity, RNA polymerase II-specific"/>
    <property type="evidence" value="ECO:0007669"/>
    <property type="project" value="InterPro"/>
</dbReference>
<dbReference type="AlphaFoldDB" id="A0A9W4NZ60"/>
<name>A0A9W4NZ60_9EURO</name>
<dbReference type="CDD" id="cd12148">
    <property type="entry name" value="fungal_TF_MHR"/>
    <property type="match status" value="1"/>
</dbReference>
<feature type="compositionally biased region" description="Polar residues" evidence="6">
    <location>
        <begin position="712"/>
        <end position="728"/>
    </location>
</feature>
<evidence type="ECO:0000256" key="1">
    <source>
        <dbReference type="ARBA" id="ARBA00022723"/>
    </source>
</evidence>
<dbReference type="PROSITE" id="PS50048">
    <property type="entry name" value="ZN2_CY6_FUNGAL_2"/>
    <property type="match status" value="1"/>
</dbReference>
<feature type="region of interest" description="Disordered" evidence="6">
    <location>
        <begin position="1"/>
        <end position="20"/>
    </location>
</feature>
<dbReference type="PANTHER" id="PTHR47425">
    <property type="entry name" value="FARB-RELATED"/>
    <property type="match status" value="1"/>
</dbReference>
<feature type="region of interest" description="Disordered" evidence="6">
    <location>
        <begin position="671"/>
        <end position="729"/>
    </location>
</feature>
<dbReference type="PANTHER" id="PTHR47425:SF2">
    <property type="entry name" value="FARB-RELATED"/>
    <property type="match status" value="1"/>
</dbReference>